<dbReference type="SMART" id="SM00181">
    <property type="entry name" value="EGF"/>
    <property type="match status" value="3"/>
</dbReference>
<dbReference type="SMART" id="SM00179">
    <property type="entry name" value="EGF_CA"/>
    <property type="match status" value="3"/>
</dbReference>
<comment type="caution">
    <text evidence="8">Lacks conserved residue(s) required for the propagation of feature annotation.</text>
</comment>
<dbReference type="Gene3D" id="2.10.25.10">
    <property type="entry name" value="Laminin"/>
    <property type="match status" value="3"/>
</dbReference>
<dbReference type="InterPro" id="IPR001881">
    <property type="entry name" value="EGF-like_Ca-bd_dom"/>
</dbReference>
<name>A0A2G8LP68_STIJA</name>
<dbReference type="PANTHER" id="PTHR47333">
    <property type="entry name" value="VON WILLEBRAND FACTOR C AND EGF DOMAIN-CONTAINING PROTEIN"/>
    <property type="match status" value="1"/>
</dbReference>
<accession>A0A2G8LP68</accession>
<dbReference type="Proteomes" id="UP000230750">
    <property type="component" value="Unassembled WGS sequence"/>
</dbReference>
<dbReference type="PROSITE" id="PS01187">
    <property type="entry name" value="EGF_CA"/>
    <property type="match status" value="1"/>
</dbReference>
<reference evidence="10 11" key="1">
    <citation type="journal article" date="2017" name="PLoS Biol.">
        <title>The sea cucumber genome provides insights into morphological evolution and visceral regeneration.</title>
        <authorList>
            <person name="Zhang X."/>
            <person name="Sun L."/>
            <person name="Yuan J."/>
            <person name="Sun Y."/>
            <person name="Gao Y."/>
            <person name="Zhang L."/>
            <person name="Li S."/>
            <person name="Dai H."/>
            <person name="Hamel J.F."/>
            <person name="Liu C."/>
            <person name="Yu Y."/>
            <person name="Liu S."/>
            <person name="Lin W."/>
            <person name="Guo K."/>
            <person name="Jin S."/>
            <person name="Xu P."/>
            <person name="Storey K.B."/>
            <person name="Huan P."/>
            <person name="Zhang T."/>
            <person name="Zhou Y."/>
            <person name="Zhang J."/>
            <person name="Lin C."/>
            <person name="Li X."/>
            <person name="Xing L."/>
            <person name="Huo D."/>
            <person name="Sun M."/>
            <person name="Wang L."/>
            <person name="Mercier A."/>
            <person name="Li F."/>
            <person name="Yang H."/>
            <person name="Xiang J."/>
        </authorList>
    </citation>
    <scope>NUCLEOTIDE SEQUENCE [LARGE SCALE GENOMIC DNA]</scope>
    <source>
        <strain evidence="10">Shaxun</strain>
        <tissue evidence="10">Muscle</tissue>
    </source>
</reference>
<evidence type="ECO:0000256" key="5">
    <source>
        <dbReference type="ARBA" id="ARBA00022737"/>
    </source>
</evidence>
<dbReference type="SUPFAM" id="SSF57184">
    <property type="entry name" value="Growth factor receptor domain"/>
    <property type="match status" value="1"/>
</dbReference>
<keyword evidence="4" id="KW-0732">Signal</keyword>
<dbReference type="STRING" id="307972.A0A2G8LP68"/>
<keyword evidence="6" id="KW-1015">Disulfide bond</keyword>
<dbReference type="GO" id="GO:0005509">
    <property type="term" value="F:calcium ion binding"/>
    <property type="evidence" value="ECO:0007669"/>
    <property type="project" value="InterPro"/>
</dbReference>
<dbReference type="GO" id="GO:0005576">
    <property type="term" value="C:extracellular region"/>
    <property type="evidence" value="ECO:0007669"/>
    <property type="project" value="UniProtKB-SubCell"/>
</dbReference>
<feature type="domain" description="EGF-like" evidence="9">
    <location>
        <begin position="35"/>
        <end position="75"/>
    </location>
</feature>
<evidence type="ECO:0000259" key="9">
    <source>
        <dbReference type="PROSITE" id="PS50026"/>
    </source>
</evidence>
<evidence type="ECO:0000256" key="6">
    <source>
        <dbReference type="ARBA" id="ARBA00023157"/>
    </source>
</evidence>
<dbReference type="PROSITE" id="PS00010">
    <property type="entry name" value="ASX_HYDROXYL"/>
    <property type="match status" value="2"/>
</dbReference>
<dbReference type="InterPro" id="IPR049883">
    <property type="entry name" value="NOTCH1_EGF-like"/>
</dbReference>
<organism evidence="10 11">
    <name type="scientific">Stichopus japonicus</name>
    <name type="common">Sea cucumber</name>
    <dbReference type="NCBI Taxonomy" id="307972"/>
    <lineage>
        <taxon>Eukaryota</taxon>
        <taxon>Metazoa</taxon>
        <taxon>Echinodermata</taxon>
        <taxon>Eleutherozoa</taxon>
        <taxon>Echinozoa</taxon>
        <taxon>Holothuroidea</taxon>
        <taxon>Aspidochirotacea</taxon>
        <taxon>Aspidochirotida</taxon>
        <taxon>Stichopodidae</taxon>
        <taxon>Apostichopus</taxon>
    </lineage>
</organism>
<keyword evidence="7" id="KW-0325">Glycoprotein</keyword>
<dbReference type="CDD" id="cd00054">
    <property type="entry name" value="EGF_CA"/>
    <property type="match status" value="1"/>
</dbReference>
<evidence type="ECO:0000256" key="7">
    <source>
        <dbReference type="ARBA" id="ARBA00023180"/>
    </source>
</evidence>
<dbReference type="FunFam" id="2.10.25.10:FF:000014">
    <property type="entry name" value="Latent-transforming growth factor beta-binding protein 3"/>
    <property type="match status" value="1"/>
</dbReference>
<evidence type="ECO:0000256" key="3">
    <source>
        <dbReference type="ARBA" id="ARBA00022536"/>
    </source>
</evidence>
<dbReference type="EMBL" id="MRZV01000020">
    <property type="protein sequence ID" value="PIK62035.1"/>
    <property type="molecule type" value="Genomic_DNA"/>
</dbReference>
<keyword evidence="3 8" id="KW-0245">EGF-like domain</keyword>
<dbReference type="InterPro" id="IPR000742">
    <property type="entry name" value="EGF"/>
</dbReference>
<dbReference type="OrthoDB" id="339125at2759"/>
<comment type="subcellular location">
    <subcellularLocation>
        <location evidence="1">Secreted</location>
    </subcellularLocation>
</comment>
<evidence type="ECO:0000313" key="11">
    <source>
        <dbReference type="Proteomes" id="UP000230750"/>
    </source>
</evidence>
<gene>
    <name evidence="10" type="ORF">BSL78_01046</name>
</gene>
<evidence type="ECO:0000256" key="1">
    <source>
        <dbReference type="ARBA" id="ARBA00004613"/>
    </source>
</evidence>
<dbReference type="AlphaFoldDB" id="A0A2G8LP68"/>
<keyword evidence="5" id="KW-0677">Repeat</keyword>
<evidence type="ECO:0000256" key="4">
    <source>
        <dbReference type="ARBA" id="ARBA00022729"/>
    </source>
</evidence>
<evidence type="ECO:0000313" key="10">
    <source>
        <dbReference type="EMBL" id="PIK62035.1"/>
    </source>
</evidence>
<dbReference type="PROSITE" id="PS50026">
    <property type="entry name" value="EGF_3"/>
    <property type="match status" value="1"/>
</dbReference>
<dbReference type="InterPro" id="IPR052080">
    <property type="entry name" value="vWF_C/EGF_Fibrillin"/>
</dbReference>
<dbReference type="InterPro" id="IPR009030">
    <property type="entry name" value="Growth_fac_rcpt_cys_sf"/>
</dbReference>
<keyword evidence="2" id="KW-0964">Secreted</keyword>
<protein>
    <submittedName>
        <fullName evidence="10">Putative fibrillin-1</fullName>
    </submittedName>
</protein>
<evidence type="ECO:0000256" key="8">
    <source>
        <dbReference type="PROSITE-ProRule" id="PRU00076"/>
    </source>
</evidence>
<keyword evidence="11" id="KW-1185">Reference proteome</keyword>
<dbReference type="PANTHER" id="PTHR47333:SF4">
    <property type="entry name" value="EGF-LIKE DOMAIN-CONTAINING PROTEIN"/>
    <property type="match status" value="1"/>
</dbReference>
<sequence length="228" mass="24975">MQTVIKRDTLLSLAGPEMSIAVSFVHCAVGIDRSDIDECTSGNDCDTLRGTCTNVMGSYTCTCNVGYQGDGRNCTDLNECNVSNDCDSICNNIEGTFFCSCEQGYSLNPNLPSQCLDIDECALSIDNCTQGCNNTDGSYSCYCYDGFILEGDVDCIGKHTDSDVFFKVISAQTRIEEENYVSSRRGRMLVQIKTGSINISELDAIALILHFLLPRKSIAFSRANDFYS</sequence>
<dbReference type="InterPro" id="IPR018097">
    <property type="entry name" value="EGF_Ca-bd_CS"/>
</dbReference>
<evidence type="ECO:0000256" key="2">
    <source>
        <dbReference type="ARBA" id="ARBA00022525"/>
    </source>
</evidence>
<comment type="caution">
    <text evidence="10">The sequence shown here is derived from an EMBL/GenBank/DDBJ whole genome shotgun (WGS) entry which is preliminary data.</text>
</comment>
<dbReference type="PROSITE" id="PS01186">
    <property type="entry name" value="EGF_2"/>
    <property type="match status" value="2"/>
</dbReference>
<proteinExistence type="predicted"/>
<dbReference type="InterPro" id="IPR000152">
    <property type="entry name" value="EGF-type_Asp/Asn_hydroxyl_site"/>
</dbReference>
<dbReference type="Pfam" id="PF07645">
    <property type="entry name" value="EGF_CA"/>
    <property type="match status" value="3"/>
</dbReference>